<dbReference type="PANTHER" id="PTHR36203">
    <property type="entry name" value="ASCORBATE-SPECIFIC PTS SYSTEM EIIA COMPONENT"/>
    <property type="match status" value="1"/>
</dbReference>
<evidence type="ECO:0000259" key="11">
    <source>
        <dbReference type="PROSITE" id="PS51094"/>
    </source>
</evidence>
<dbReference type="GO" id="GO:0009401">
    <property type="term" value="P:phosphoenolpyruvate-dependent sugar phosphotransferase system"/>
    <property type="evidence" value="ECO:0007669"/>
    <property type="project" value="UniProtKB-KW"/>
</dbReference>
<dbReference type="EMBL" id="JANKAS010000003">
    <property type="protein sequence ID" value="MCR1898307.1"/>
    <property type="molecule type" value="Genomic_DNA"/>
</dbReference>
<keyword evidence="5" id="KW-0808">Transferase</keyword>
<accession>A0AAE3KZH6</accession>
<dbReference type="GO" id="GO:0005737">
    <property type="term" value="C:cytoplasm"/>
    <property type="evidence" value="ECO:0007669"/>
    <property type="project" value="UniProtKB-SubCell"/>
</dbReference>
<evidence type="ECO:0000256" key="4">
    <source>
        <dbReference type="ARBA" id="ARBA00022553"/>
    </source>
</evidence>
<keyword evidence="12" id="KW-0762">Sugar transport</keyword>
<sequence>MIKDLLTKESIELNTEVENWEEAIRKGGQLLLKIGAITEEYIEAMINTVKELGPYIVITEGVALPHARPERGALKMGMSLLTLKNPINFGSEDNDPVKLVVSFSSGDDKSHLGFLSRWVEILDDQETIEKIIQAKDKEEVINILRAFDI</sequence>
<keyword evidence="3" id="KW-0963">Cytoplasm</keyword>
<dbReference type="Proteomes" id="UP001205748">
    <property type="component" value="Unassembled WGS sequence"/>
</dbReference>
<organism evidence="12 13">
    <name type="scientific">Irregularibacter muris</name>
    <dbReference type="NCBI Taxonomy" id="1796619"/>
    <lineage>
        <taxon>Bacteria</taxon>
        <taxon>Bacillati</taxon>
        <taxon>Bacillota</taxon>
        <taxon>Clostridia</taxon>
        <taxon>Eubacteriales</taxon>
        <taxon>Eubacteriaceae</taxon>
        <taxon>Irregularibacter</taxon>
    </lineage>
</organism>
<evidence type="ECO:0000256" key="5">
    <source>
        <dbReference type="ARBA" id="ARBA00022679"/>
    </source>
</evidence>
<reference evidence="12" key="1">
    <citation type="submission" date="2022-07" db="EMBL/GenBank/DDBJ databases">
        <title>Enhanced cultured diversity of the mouse gut microbiota enables custom-made synthetic communities.</title>
        <authorList>
            <person name="Afrizal A."/>
        </authorList>
    </citation>
    <scope>NUCLEOTIDE SEQUENCE</scope>
    <source>
        <strain evidence="12">DSM 28593</strain>
    </source>
</reference>
<comment type="caution">
    <text evidence="12">The sequence shown here is derived from an EMBL/GenBank/DDBJ whole genome shotgun (WGS) entry which is preliminary data.</text>
</comment>
<gene>
    <name evidence="12" type="ORF">NSA47_04800</name>
</gene>
<dbReference type="SUPFAM" id="SSF55804">
    <property type="entry name" value="Phoshotransferase/anion transport protein"/>
    <property type="match status" value="1"/>
</dbReference>
<keyword evidence="4" id="KW-0597">Phosphoprotein</keyword>
<evidence type="ECO:0000256" key="6">
    <source>
        <dbReference type="ARBA" id="ARBA00022683"/>
    </source>
</evidence>
<proteinExistence type="predicted"/>
<dbReference type="CDD" id="cd00211">
    <property type="entry name" value="PTS_IIA_fru"/>
    <property type="match status" value="1"/>
</dbReference>
<keyword evidence="6" id="KW-0598">Phosphotransferase system</keyword>
<keyword evidence="2" id="KW-0813">Transport</keyword>
<keyword evidence="7" id="KW-0418">Kinase</keyword>
<evidence type="ECO:0000256" key="10">
    <source>
        <dbReference type="ARBA" id="ARBA00042072"/>
    </source>
</evidence>
<evidence type="ECO:0000256" key="2">
    <source>
        <dbReference type="ARBA" id="ARBA00022448"/>
    </source>
</evidence>
<evidence type="ECO:0000256" key="9">
    <source>
        <dbReference type="ARBA" id="ARBA00041175"/>
    </source>
</evidence>
<evidence type="ECO:0000256" key="8">
    <source>
        <dbReference type="ARBA" id="ARBA00037387"/>
    </source>
</evidence>
<dbReference type="InterPro" id="IPR051351">
    <property type="entry name" value="Ascorbate-PTS_EIIA_comp"/>
</dbReference>
<dbReference type="Gene3D" id="3.40.930.10">
    <property type="entry name" value="Mannitol-specific EII, Chain A"/>
    <property type="match status" value="1"/>
</dbReference>
<name>A0AAE3KZH6_9FIRM</name>
<keyword evidence="13" id="KW-1185">Reference proteome</keyword>
<dbReference type="InterPro" id="IPR002178">
    <property type="entry name" value="PTS_EIIA_type-2_dom"/>
</dbReference>
<comment type="function">
    <text evidence="8">The phosphoenolpyruvate-dependent sugar phosphotransferase system (sugar PTS), a major carbohydrate active transport system, catalyzes the phosphorylation of incoming sugar substrates concomitantly with their translocation across the cell membrane. The enzyme II UlaABC PTS system is involved in ascorbate transport.</text>
</comment>
<dbReference type="AlphaFoldDB" id="A0AAE3KZH6"/>
<dbReference type="PANTHER" id="PTHR36203:SF1">
    <property type="entry name" value="ASCORBATE-SPECIFIC PTS SYSTEM EIIA COMPONENT"/>
    <property type="match status" value="1"/>
</dbReference>
<evidence type="ECO:0000256" key="1">
    <source>
        <dbReference type="ARBA" id="ARBA00004496"/>
    </source>
</evidence>
<feature type="domain" description="PTS EIIA type-2" evidence="11">
    <location>
        <begin position="4"/>
        <end position="147"/>
    </location>
</feature>
<protein>
    <recommendedName>
        <fullName evidence="9">Ascorbate-specific PTS system EIIA component</fullName>
    </recommendedName>
    <alternativeName>
        <fullName evidence="10">Ascorbate-specific phosphotransferase enzyme IIA component</fullName>
    </alternativeName>
</protein>
<dbReference type="Pfam" id="PF00359">
    <property type="entry name" value="PTS_EIIA_2"/>
    <property type="match status" value="1"/>
</dbReference>
<dbReference type="GO" id="GO:0016301">
    <property type="term" value="F:kinase activity"/>
    <property type="evidence" value="ECO:0007669"/>
    <property type="project" value="UniProtKB-KW"/>
</dbReference>
<comment type="subcellular location">
    <subcellularLocation>
        <location evidence="1">Cytoplasm</location>
    </subcellularLocation>
</comment>
<dbReference type="PROSITE" id="PS51094">
    <property type="entry name" value="PTS_EIIA_TYPE_2"/>
    <property type="match status" value="1"/>
</dbReference>
<dbReference type="InterPro" id="IPR016152">
    <property type="entry name" value="PTrfase/Anion_transptr"/>
</dbReference>
<evidence type="ECO:0000313" key="12">
    <source>
        <dbReference type="EMBL" id="MCR1898307.1"/>
    </source>
</evidence>
<evidence type="ECO:0000256" key="7">
    <source>
        <dbReference type="ARBA" id="ARBA00022777"/>
    </source>
</evidence>
<evidence type="ECO:0000313" key="13">
    <source>
        <dbReference type="Proteomes" id="UP001205748"/>
    </source>
</evidence>
<evidence type="ECO:0000256" key="3">
    <source>
        <dbReference type="ARBA" id="ARBA00022490"/>
    </source>
</evidence>
<dbReference type="RefSeq" id="WP_257529780.1">
    <property type="nucleotide sequence ID" value="NZ_JANKAS010000003.1"/>
</dbReference>